<name>A0A8J5J986_HOMAM</name>
<feature type="compositionally biased region" description="Low complexity" evidence="1">
    <location>
        <begin position="205"/>
        <end position="220"/>
    </location>
</feature>
<reference evidence="2" key="1">
    <citation type="journal article" date="2021" name="Sci. Adv.">
        <title>The American lobster genome reveals insights on longevity, neural, and immune adaptations.</title>
        <authorList>
            <person name="Polinski J.M."/>
            <person name="Zimin A.V."/>
            <person name="Clark K.F."/>
            <person name="Kohn A.B."/>
            <person name="Sadowski N."/>
            <person name="Timp W."/>
            <person name="Ptitsyn A."/>
            <person name="Khanna P."/>
            <person name="Romanova D.Y."/>
            <person name="Williams P."/>
            <person name="Greenwood S.J."/>
            <person name="Moroz L.L."/>
            <person name="Walt D.R."/>
            <person name="Bodnar A.G."/>
        </authorList>
    </citation>
    <scope>NUCLEOTIDE SEQUENCE</scope>
    <source>
        <strain evidence="2">GMGI-L3</strain>
    </source>
</reference>
<organism evidence="2 3">
    <name type="scientific">Homarus americanus</name>
    <name type="common">American lobster</name>
    <dbReference type="NCBI Taxonomy" id="6706"/>
    <lineage>
        <taxon>Eukaryota</taxon>
        <taxon>Metazoa</taxon>
        <taxon>Ecdysozoa</taxon>
        <taxon>Arthropoda</taxon>
        <taxon>Crustacea</taxon>
        <taxon>Multicrustacea</taxon>
        <taxon>Malacostraca</taxon>
        <taxon>Eumalacostraca</taxon>
        <taxon>Eucarida</taxon>
        <taxon>Decapoda</taxon>
        <taxon>Pleocyemata</taxon>
        <taxon>Astacidea</taxon>
        <taxon>Nephropoidea</taxon>
        <taxon>Nephropidae</taxon>
        <taxon>Homarus</taxon>
    </lineage>
</organism>
<sequence length="245" mass="27643">MNYIQIVQRPAYSQRPYGVIRSPYTEHPGCSVLCNHPTAPHTHRNLLNLTRASWLQEVRAHMTRAGTTQVEVDGDAGERRTPSSMPFTPLGTEGLQSSRLAPFRRLVSLALSGWLAHDTTLLGVMRLPVLYLCLCVTPDTLEPIRRPRQRVLRRATSLQDLATARSPHPFTPVPPAGRAAGRRKQGRFEADFTTKLSKQLDLVAKGQQQKQQQQQQQSQREQQRQQQEKKGSTRGPRSKINTQVT</sequence>
<dbReference type="AlphaFoldDB" id="A0A8J5J986"/>
<comment type="caution">
    <text evidence="2">The sequence shown here is derived from an EMBL/GenBank/DDBJ whole genome shotgun (WGS) entry which is preliminary data.</text>
</comment>
<gene>
    <name evidence="2" type="ORF">Hamer_G025383</name>
</gene>
<dbReference type="EMBL" id="JAHLQT010043674">
    <property type="protein sequence ID" value="KAG7154842.1"/>
    <property type="molecule type" value="Genomic_DNA"/>
</dbReference>
<dbReference type="Proteomes" id="UP000747542">
    <property type="component" value="Unassembled WGS sequence"/>
</dbReference>
<keyword evidence="3" id="KW-1185">Reference proteome</keyword>
<feature type="compositionally biased region" description="Basic and acidic residues" evidence="1">
    <location>
        <begin position="221"/>
        <end position="231"/>
    </location>
</feature>
<protein>
    <submittedName>
        <fullName evidence="2">Uncharacterized protein</fullName>
    </submittedName>
</protein>
<accession>A0A8J5J986</accession>
<proteinExistence type="predicted"/>
<evidence type="ECO:0000256" key="1">
    <source>
        <dbReference type="SAM" id="MobiDB-lite"/>
    </source>
</evidence>
<feature type="region of interest" description="Disordered" evidence="1">
    <location>
        <begin position="158"/>
        <end position="245"/>
    </location>
</feature>
<evidence type="ECO:0000313" key="2">
    <source>
        <dbReference type="EMBL" id="KAG7154842.1"/>
    </source>
</evidence>
<evidence type="ECO:0000313" key="3">
    <source>
        <dbReference type="Proteomes" id="UP000747542"/>
    </source>
</evidence>